<feature type="domain" description="Sucrose phosphatase-like" evidence="9">
    <location>
        <begin position="9"/>
        <end position="260"/>
    </location>
</feature>
<protein>
    <recommendedName>
        <fullName evidence="8">Sucrose-phosphatase</fullName>
        <ecNumber evidence="8">3.1.3.24</ecNumber>
    </recommendedName>
</protein>
<organism evidence="11 12">
    <name type="scientific">Carex littledalei</name>
    <dbReference type="NCBI Taxonomy" id="544730"/>
    <lineage>
        <taxon>Eukaryota</taxon>
        <taxon>Viridiplantae</taxon>
        <taxon>Streptophyta</taxon>
        <taxon>Embryophyta</taxon>
        <taxon>Tracheophyta</taxon>
        <taxon>Spermatophyta</taxon>
        <taxon>Magnoliopsida</taxon>
        <taxon>Liliopsida</taxon>
        <taxon>Poales</taxon>
        <taxon>Cyperaceae</taxon>
        <taxon>Cyperoideae</taxon>
        <taxon>Cariceae</taxon>
        <taxon>Carex</taxon>
        <taxon>Carex subgen. Euthyceras</taxon>
    </lineage>
</organism>
<evidence type="ECO:0000256" key="7">
    <source>
        <dbReference type="ARBA" id="ARBA00048036"/>
    </source>
</evidence>
<dbReference type="Pfam" id="PF08472">
    <property type="entry name" value="S6PP_C"/>
    <property type="match status" value="1"/>
</dbReference>
<accession>A0A833V425</accession>
<dbReference type="SFLD" id="SFLDF00043">
    <property type="entry name" value="sucrose-phosphatase"/>
    <property type="match status" value="1"/>
</dbReference>
<keyword evidence="6 8" id="KW-0460">Magnesium</keyword>
<evidence type="ECO:0000259" key="10">
    <source>
        <dbReference type="Pfam" id="PF08472"/>
    </source>
</evidence>
<gene>
    <name evidence="11" type="ORF">FCM35_KLT10783</name>
</gene>
<dbReference type="InterPro" id="IPR032710">
    <property type="entry name" value="NTF2-like_dom_sf"/>
</dbReference>
<dbReference type="InterPro" id="IPR006379">
    <property type="entry name" value="HAD-SF_hydro_IIB"/>
</dbReference>
<dbReference type="GO" id="GO:0000287">
    <property type="term" value="F:magnesium ion binding"/>
    <property type="evidence" value="ECO:0007669"/>
    <property type="project" value="UniProtKB-UniRule"/>
</dbReference>
<dbReference type="NCBIfam" id="TIGR01482">
    <property type="entry name" value="SPP-subfamily"/>
    <property type="match status" value="1"/>
</dbReference>
<dbReference type="UniPathway" id="UPA00371">
    <property type="reaction ID" value="UER00546"/>
</dbReference>
<evidence type="ECO:0000313" key="11">
    <source>
        <dbReference type="EMBL" id="KAF3324626.1"/>
    </source>
</evidence>
<comment type="catalytic activity">
    <reaction evidence="7 8">
        <text>sucrose 6(F)-phosphate + H2O = sucrose + phosphate</text>
        <dbReference type="Rhea" id="RHEA:19289"/>
        <dbReference type="ChEBI" id="CHEBI:15377"/>
        <dbReference type="ChEBI" id="CHEBI:17992"/>
        <dbReference type="ChEBI" id="CHEBI:43474"/>
        <dbReference type="ChEBI" id="CHEBI:57723"/>
        <dbReference type="EC" id="3.1.3.24"/>
    </reaction>
</comment>
<dbReference type="InterPro" id="IPR012847">
    <property type="entry name" value="Sucrose_phosphatase_pln/cyn"/>
</dbReference>
<dbReference type="AlphaFoldDB" id="A0A833V425"/>
<evidence type="ECO:0000256" key="2">
    <source>
        <dbReference type="ARBA" id="ARBA00005070"/>
    </source>
</evidence>
<name>A0A833V425_9POAL</name>
<comment type="similarity">
    <text evidence="3 8">Belongs to the sucrose phosphatase family.</text>
</comment>
<evidence type="ECO:0000256" key="6">
    <source>
        <dbReference type="ARBA" id="ARBA00022842"/>
    </source>
</evidence>
<evidence type="ECO:0000256" key="1">
    <source>
        <dbReference type="ARBA" id="ARBA00001946"/>
    </source>
</evidence>
<evidence type="ECO:0000256" key="4">
    <source>
        <dbReference type="ARBA" id="ARBA00011738"/>
    </source>
</evidence>
<comment type="cofactor">
    <cofactor evidence="1 8">
        <name>Mg(2+)</name>
        <dbReference type="ChEBI" id="CHEBI:18420"/>
    </cofactor>
</comment>
<dbReference type="OrthoDB" id="531008at2759"/>
<keyword evidence="12" id="KW-1185">Reference proteome</keyword>
<keyword evidence="5 8" id="KW-0378">Hydrolase</keyword>
<dbReference type="Gene3D" id="3.10.450.50">
    <property type="match status" value="1"/>
</dbReference>
<dbReference type="EC" id="3.1.3.24" evidence="8"/>
<feature type="domain" description="Sucrose-phosphatase C-terminal" evidence="10">
    <location>
        <begin position="282"/>
        <end position="411"/>
    </location>
</feature>
<dbReference type="InterPro" id="IPR023214">
    <property type="entry name" value="HAD_sf"/>
</dbReference>
<dbReference type="GO" id="GO:0050307">
    <property type="term" value="F:sucrose-phosphate phosphatase activity"/>
    <property type="evidence" value="ECO:0007669"/>
    <property type="project" value="UniProtKB-UniRule"/>
</dbReference>
<dbReference type="SFLD" id="SFLDG01140">
    <property type="entry name" value="C2.B:_Phosphomannomutase_and_P"/>
    <property type="match status" value="1"/>
</dbReference>
<evidence type="ECO:0000313" key="12">
    <source>
        <dbReference type="Proteomes" id="UP000623129"/>
    </source>
</evidence>
<dbReference type="CDD" id="cd02605">
    <property type="entry name" value="HAD_SPP"/>
    <property type="match status" value="1"/>
</dbReference>
<dbReference type="InterPro" id="IPR051518">
    <property type="entry name" value="Sucrose_Phosphatase"/>
</dbReference>
<dbReference type="Proteomes" id="UP000623129">
    <property type="component" value="Unassembled WGS sequence"/>
</dbReference>
<dbReference type="SUPFAM" id="SSF54427">
    <property type="entry name" value="NTF2-like"/>
    <property type="match status" value="1"/>
</dbReference>
<reference evidence="11" key="1">
    <citation type="submission" date="2020-01" db="EMBL/GenBank/DDBJ databases">
        <title>Genome sequence of Kobresia littledalei, the first chromosome-level genome in the family Cyperaceae.</title>
        <authorList>
            <person name="Qu G."/>
        </authorList>
    </citation>
    <scope>NUCLEOTIDE SEQUENCE</scope>
    <source>
        <strain evidence="11">C.B.Clarke</strain>
        <tissue evidence="11">Leaf</tissue>
    </source>
</reference>
<dbReference type="InterPro" id="IPR036412">
    <property type="entry name" value="HAD-like_sf"/>
</dbReference>
<comment type="pathway">
    <text evidence="2 8">Glycan biosynthesis; sucrose biosynthesis; sucrose from D-fructose 6-phosphate and UDP-alpha-D-glucose: step 2/2.</text>
</comment>
<dbReference type="Gene3D" id="3.40.50.1000">
    <property type="entry name" value="HAD superfamily/HAD-like"/>
    <property type="match status" value="1"/>
</dbReference>
<dbReference type="EMBL" id="SWLB01000021">
    <property type="protein sequence ID" value="KAF3324626.1"/>
    <property type="molecule type" value="Genomic_DNA"/>
</dbReference>
<dbReference type="PANTHER" id="PTHR46521:SF4">
    <property type="entry name" value="SUCROSE-PHOSPHATASE 2-RELATED"/>
    <property type="match status" value="1"/>
</dbReference>
<dbReference type="PANTHER" id="PTHR46521">
    <property type="entry name" value="SUCROSE-PHOSPHATASE 2-RELATED"/>
    <property type="match status" value="1"/>
</dbReference>
<comment type="caution">
    <text evidence="11">The sequence shown here is derived from an EMBL/GenBank/DDBJ whole genome shotgun (WGS) entry which is preliminary data.</text>
</comment>
<evidence type="ECO:0000256" key="5">
    <source>
        <dbReference type="ARBA" id="ARBA00022801"/>
    </source>
</evidence>
<comment type="subunit">
    <text evidence="4 8">Homodimer.</text>
</comment>
<dbReference type="InterPro" id="IPR006380">
    <property type="entry name" value="SPP-like_dom"/>
</dbReference>
<evidence type="ECO:0000256" key="3">
    <source>
        <dbReference type="ARBA" id="ARBA00007211"/>
    </source>
</evidence>
<dbReference type="InterPro" id="IPR013679">
    <property type="entry name" value="SPP_C"/>
</dbReference>
<dbReference type="NCBIfam" id="TIGR01484">
    <property type="entry name" value="HAD-SF-IIB"/>
    <property type="match status" value="1"/>
</dbReference>
<proteinExistence type="inferred from homology"/>
<dbReference type="Pfam" id="PF05116">
    <property type="entry name" value="S6PP"/>
    <property type="match status" value="1"/>
</dbReference>
<dbReference type="SFLD" id="SFLDS00003">
    <property type="entry name" value="Haloacid_Dehalogenase"/>
    <property type="match status" value="1"/>
</dbReference>
<evidence type="ECO:0000259" key="9">
    <source>
        <dbReference type="Pfam" id="PF05116"/>
    </source>
</evidence>
<dbReference type="Gene3D" id="3.90.1070.10">
    <property type="match status" value="1"/>
</dbReference>
<dbReference type="SFLD" id="SFLDG01141">
    <property type="entry name" value="C2.B.1:_Sucrose_Phosphatase_Li"/>
    <property type="match status" value="1"/>
</dbReference>
<evidence type="ECO:0000256" key="8">
    <source>
        <dbReference type="RuleBase" id="RU368007"/>
    </source>
</evidence>
<dbReference type="NCBIfam" id="TIGR01485">
    <property type="entry name" value="SPP_plant-cyano"/>
    <property type="match status" value="1"/>
</dbReference>
<dbReference type="SUPFAM" id="SSF56784">
    <property type="entry name" value="HAD-like"/>
    <property type="match status" value="1"/>
</dbReference>
<comment type="function">
    <text evidence="8">Catalyzes the final step of sucrose synthesis.</text>
</comment>
<dbReference type="GO" id="GO:0005986">
    <property type="term" value="P:sucrose biosynthetic process"/>
    <property type="evidence" value="ECO:0007669"/>
    <property type="project" value="UniProtKB-UniRule"/>
</dbReference>
<sequence length="423" mass="47892">MDKLDVSANLMLVSDLDDTMVDHKDPDNLSLLRFNALWESTYRQNSILIFSTGRSPTRYKTLRKEKPILTPDITITSVGTEIAYGDEMVPDEGWIQLLSKNWDRNVVLEETAKFPELVPQSDLDQGPHKVSFNIPKEKAQEVITPLYASLTQRGLDVKIIYSFGLALDVLPKEAGKGQALAYLLKKFGSVGKPPKNTLVCGDSGNDAEMFTVEGVYGVMVSNSTEELLEWYEQNAKSNHKIVHAKERCASGIIQAISHFQLGHSTSPRDIKPSFSNEDNRKPAYVMVNFYLLYECWHRAEAEKSEAIIQYLKSITHSTGVIVHPSGLENSIHRSIDALESCHGDKRGRSFRVWLDKVLVSAIGLDSWLVKFDKWELNGQSRRCCVTTVLLNSKMETPSGFCIMHMHQTWLEEYRTGDQQTWIF</sequence>